<sequence>MKRSAAGADVDARVDTDVDADEAGEVDGKVEEDVFSILMETAYRISATLIDYP</sequence>
<dbReference type="Proteomes" id="UP000628442">
    <property type="component" value="Unassembled WGS sequence"/>
</dbReference>
<evidence type="ECO:0000256" key="1">
    <source>
        <dbReference type="SAM" id="MobiDB-lite"/>
    </source>
</evidence>
<gene>
    <name evidence="2" type="ORF">GCM10007387_41150</name>
</gene>
<reference evidence="2" key="2">
    <citation type="submission" date="2022-12" db="EMBL/GenBank/DDBJ databases">
        <authorList>
            <person name="Sun Q."/>
            <person name="Kim S."/>
        </authorList>
    </citation>
    <scope>NUCLEOTIDE SEQUENCE</scope>
    <source>
        <strain evidence="2">KCTC 12343</strain>
    </source>
</reference>
<protein>
    <submittedName>
        <fullName evidence="2">Uncharacterized protein</fullName>
    </submittedName>
</protein>
<organism evidence="2 3">
    <name type="scientific">Pseudoduganella albidiflava</name>
    <dbReference type="NCBI Taxonomy" id="321983"/>
    <lineage>
        <taxon>Bacteria</taxon>
        <taxon>Pseudomonadati</taxon>
        <taxon>Pseudomonadota</taxon>
        <taxon>Betaproteobacteria</taxon>
        <taxon>Burkholderiales</taxon>
        <taxon>Oxalobacteraceae</taxon>
        <taxon>Telluria group</taxon>
        <taxon>Pseudoduganella</taxon>
    </lineage>
</organism>
<proteinExistence type="predicted"/>
<name>A0AA87XUY9_9BURK</name>
<reference evidence="2" key="1">
    <citation type="journal article" date="2014" name="Int. J. Syst. Evol. Microbiol.">
        <title>Complete genome sequence of Corynebacterium casei LMG S-19264T (=DSM 44701T), isolated from a smear-ripened cheese.</title>
        <authorList>
            <consortium name="US DOE Joint Genome Institute (JGI-PGF)"/>
            <person name="Walter F."/>
            <person name="Albersmeier A."/>
            <person name="Kalinowski J."/>
            <person name="Ruckert C."/>
        </authorList>
    </citation>
    <scope>NUCLEOTIDE SEQUENCE</scope>
    <source>
        <strain evidence="2">KCTC 12343</strain>
    </source>
</reference>
<evidence type="ECO:0000313" key="2">
    <source>
        <dbReference type="EMBL" id="GGY54571.1"/>
    </source>
</evidence>
<feature type="region of interest" description="Disordered" evidence="1">
    <location>
        <begin position="1"/>
        <end position="25"/>
    </location>
</feature>
<dbReference type="EMBL" id="BMWV01000010">
    <property type="protein sequence ID" value="GGY54571.1"/>
    <property type="molecule type" value="Genomic_DNA"/>
</dbReference>
<dbReference type="AlphaFoldDB" id="A0AA87XUY9"/>
<accession>A0AA87XUY9</accession>
<comment type="caution">
    <text evidence="2">The sequence shown here is derived from an EMBL/GenBank/DDBJ whole genome shotgun (WGS) entry which is preliminary data.</text>
</comment>
<evidence type="ECO:0000313" key="3">
    <source>
        <dbReference type="Proteomes" id="UP000628442"/>
    </source>
</evidence>